<gene>
    <name evidence="2" type="ORF">Val02_50670</name>
</gene>
<dbReference type="InterPro" id="IPR036390">
    <property type="entry name" value="WH_DNA-bd_sf"/>
</dbReference>
<dbReference type="PANTHER" id="PTHR33164">
    <property type="entry name" value="TRANSCRIPTIONAL REGULATOR, MARR FAMILY"/>
    <property type="match status" value="1"/>
</dbReference>
<evidence type="ECO:0000313" key="2">
    <source>
        <dbReference type="EMBL" id="GIJ48181.1"/>
    </source>
</evidence>
<name>A0A8J3YMV7_9ACTN</name>
<keyword evidence="3" id="KW-1185">Reference proteome</keyword>
<reference evidence="2" key="1">
    <citation type="submission" date="2021-01" db="EMBL/GenBank/DDBJ databases">
        <title>Whole genome shotgun sequence of Virgisporangium aliadipatigenens NBRC 105644.</title>
        <authorList>
            <person name="Komaki H."/>
            <person name="Tamura T."/>
        </authorList>
    </citation>
    <scope>NUCLEOTIDE SEQUENCE</scope>
    <source>
        <strain evidence="2">NBRC 105644</strain>
    </source>
</reference>
<dbReference type="SUPFAM" id="SSF46785">
    <property type="entry name" value="Winged helix' DNA-binding domain"/>
    <property type="match status" value="1"/>
</dbReference>
<sequence length="159" mass="17343">MPSQPERDDVMQQLIAALQQFTVESDVFVDVFARAHGLGRSDLNAIMWISTGARDGRPLTVGELAQRLSLSPAAATALVDRLERVGHVERAREPGDRRRVTVKMNDKALELATAFFVPLRGHMDAAAEGLSDEDLARTAAVVRRMMAAVIAAREAALRP</sequence>
<dbReference type="Proteomes" id="UP000619260">
    <property type="component" value="Unassembled WGS sequence"/>
</dbReference>
<protein>
    <recommendedName>
        <fullName evidence="1">HTH marR-type domain-containing protein</fullName>
    </recommendedName>
</protein>
<dbReference type="SMART" id="SM00347">
    <property type="entry name" value="HTH_MARR"/>
    <property type="match status" value="1"/>
</dbReference>
<dbReference type="PRINTS" id="PR00598">
    <property type="entry name" value="HTHMARR"/>
</dbReference>
<accession>A0A8J3YMV7</accession>
<dbReference type="PANTHER" id="PTHR33164:SF106">
    <property type="entry name" value="TRANSCRIPTIONAL REGULATORY PROTEIN"/>
    <property type="match status" value="1"/>
</dbReference>
<proteinExistence type="predicted"/>
<evidence type="ECO:0000259" key="1">
    <source>
        <dbReference type="PROSITE" id="PS50995"/>
    </source>
</evidence>
<dbReference type="Gene3D" id="1.10.10.10">
    <property type="entry name" value="Winged helix-like DNA-binding domain superfamily/Winged helix DNA-binding domain"/>
    <property type="match status" value="1"/>
</dbReference>
<dbReference type="InterPro" id="IPR036388">
    <property type="entry name" value="WH-like_DNA-bd_sf"/>
</dbReference>
<dbReference type="AlphaFoldDB" id="A0A8J3YMV7"/>
<evidence type="ECO:0000313" key="3">
    <source>
        <dbReference type="Proteomes" id="UP000619260"/>
    </source>
</evidence>
<dbReference type="InterPro" id="IPR000835">
    <property type="entry name" value="HTH_MarR-typ"/>
</dbReference>
<dbReference type="GO" id="GO:0003700">
    <property type="term" value="F:DNA-binding transcription factor activity"/>
    <property type="evidence" value="ECO:0007669"/>
    <property type="project" value="InterPro"/>
</dbReference>
<organism evidence="2 3">
    <name type="scientific">Virgisporangium aliadipatigenens</name>
    <dbReference type="NCBI Taxonomy" id="741659"/>
    <lineage>
        <taxon>Bacteria</taxon>
        <taxon>Bacillati</taxon>
        <taxon>Actinomycetota</taxon>
        <taxon>Actinomycetes</taxon>
        <taxon>Micromonosporales</taxon>
        <taxon>Micromonosporaceae</taxon>
        <taxon>Virgisporangium</taxon>
    </lineage>
</organism>
<feature type="domain" description="HTH marR-type" evidence="1">
    <location>
        <begin position="7"/>
        <end position="147"/>
    </location>
</feature>
<comment type="caution">
    <text evidence="2">The sequence shown here is derived from an EMBL/GenBank/DDBJ whole genome shotgun (WGS) entry which is preliminary data.</text>
</comment>
<dbReference type="EMBL" id="BOPF01000019">
    <property type="protein sequence ID" value="GIJ48181.1"/>
    <property type="molecule type" value="Genomic_DNA"/>
</dbReference>
<dbReference type="PROSITE" id="PS50995">
    <property type="entry name" value="HTH_MARR_2"/>
    <property type="match status" value="1"/>
</dbReference>
<dbReference type="Pfam" id="PF12802">
    <property type="entry name" value="MarR_2"/>
    <property type="match status" value="1"/>
</dbReference>
<dbReference type="GO" id="GO:0006950">
    <property type="term" value="P:response to stress"/>
    <property type="evidence" value="ECO:0007669"/>
    <property type="project" value="TreeGrafter"/>
</dbReference>
<dbReference type="InterPro" id="IPR039422">
    <property type="entry name" value="MarR/SlyA-like"/>
</dbReference>